<organism evidence="1 2">
    <name type="scientific">Trifolium medium</name>
    <dbReference type="NCBI Taxonomy" id="97028"/>
    <lineage>
        <taxon>Eukaryota</taxon>
        <taxon>Viridiplantae</taxon>
        <taxon>Streptophyta</taxon>
        <taxon>Embryophyta</taxon>
        <taxon>Tracheophyta</taxon>
        <taxon>Spermatophyta</taxon>
        <taxon>Magnoliopsida</taxon>
        <taxon>eudicotyledons</taxon>
        <taxon>Gunneridae</taxon>
        <taxon>Pentapetalae</taxon>
        <taxon>rosids</taxon>
        <taxon>fabids</taxon>
        <taxon>Fabales</taxon>
        <taxon>Fabaceae</taxon>
        <taxon>Papilionoideae</taxon>
        <taxon>50 kb inversion clade</taxon>
        <taxon>NPAAA clade</taxon>
        <taxon>Hologalegina</taxon>
        <taxon>IRL clade</taxon>
        <taxon>Trifolieae</taxon>
        <taxon>Trifolium</taxon>
    </lineage>
</organism>
<reference evidence="1 2" key="1">
    <citation type="journal article" date="2018" name="Front. Plant Sci.">
        <title>Red Clover (Trifolium pratense) and Zigzag Clover (T. medium) - A Picture of Genomic Similarities and Differences.</title>
        <authorList>
            <person name="Dluhosova J."/>
            <person name="Istvanek J."/>
            <person name="Nedelnik J."/>
            <person name="Repkova J."/>
        </authorList>
    </citation>
    <scope>NUCLEOTIDE SEQUENCE [LARGE SCALE GENOMIC DNA]</scope>
    <source>
        <strain evidence="2">cv. 10/8</strain>
        <tissue evidence="1">Leaf</tissue>
    </source>
</reference>
<name>A0A392RYQ7_9FABA</name>
<sequence>VSGAVAEAAGIWSRPDIPVFMKNNINVLERGERRERAERRRERK</sequence>
<dbReference type="EMBL" id="LXQA010283174">
    <property type="protein sequence ID" value="MCI40716.1"/>
    <property type="molecule type" value="Genomic_DNA"/>
</dbReference>
<comment type="caution">
    <text evidence="1">The sequence shown here is derived from an EMBL/GenBank/DDBJ whole genome shotgun (WGS) entry which is preliminary data.</text>
</comment>
<feature type="non-terminal residue" evidence="1">
    <location>
        <position position="1"/>
    </location>
</feature>
<protein>
    <submittedName>
        <fullName evidence="1">Uncharacterized protein</fullName>
    </submittedName>
</protein>
<keyword evidence="2" id="KW-1185">Reference proteome</keyword>
<dbReference type="AlphaFoldDB" id="A0A392RYQ7"/>
<evidence type="ECO:0000313" key="2">
    <source>
        <dbReference type="Proteomes" id="UP000265520"/>
    </source>
</evidence>
<dbReference type="Proteomes" id="UP000265520">
    <property type="component" value="Unassembled WGS sequence"/>
</dbReference>
<evidence type="ECO:0000313" key="1">
    <source>
        <dbReference type="EMBL" id="MCI40716.1"/>
    </source>
</evidence>
<accession>A0A392RYQ7</accession>
<proteinExistence type="predicted"/>